<organism evidence="7">
    <name type="scientific">uncultured Thermomicrobiales bacterium</name>
    <dbReference type="NCBI Taxonomy" id="1645740"/>
    <lineage>
        <taxon>Bacteria</taxon>
        <taxon>Pseudomonadati</taxon>
        <taxon>Thermomicrobiota</taxon>
        <taxon>Thermomicrobia</taxon>
        <taxon>Thermomicrobiales</taxon>
        <taxon>environmental samples</taxon>
    </lineage>
</organism>
<keyword evidence="1" id="KW-0479">Metal-binding</keyword>
<feature type="region of interest" description="Disordered" evidence="5">
    <location>
        <begin position="21"/>
        <end position="55"/>
    </location>
</feature>
<feature type="zinc finger region" description="dksA C4-type" evidence="4">
    <location>
        <begin position="91"/>
        <end position="115"/>
    </location>
</feature>
<feature type="compositionally biased region" description="Basic and acidic residues" evidence="5">
    <location>
        <begin position="21"/>
        <end position="32"/>
    </location>
</feature>
<dbReference type="AlphaFoldDB" id="A0A6J4U563"/>
<evidence type="ECO:0000256" key="1">
    <source>
        <dbReference type="ARBA" id="ARBA00022723"/>
    </source>
</evidence>
<evidence type="ECO:0000256" key="4">
    <source>
        <dbReference type="PROSITE-ProRule" id="PRU00510"/>
    </source>
</evidence>
<protein>
    <recommendedName>
        <fullName evidence="6">Zinc finger DksA/TraR C4-type domain-containing protein</fullName>
    </recommendedName>
</protein>
<dbReference type="SUPFAM" id="SSF109635">
    <property type="entry name" value="DnaK suppressor protein DksA, alpha-hairpin domain"/>
    <property type="match status" value="1"/>
</dbReference>
<evidence type="ECO:0000256" key="5">
    <source>
        <dbReference type="SAM" id="MobiDB-lite"/>
    </source>
</evidence>
<evidence type="ECO:0000313" key="7">
    <source>
        <dbReference type="EMBL" id="CAA9541045.1"/>
    </source>
</evidence>
<dbReference type="PROSITE" id="PS51128">
    <property type="entry name" value="ZF_DKSA_2"/>
    <property type="match status" value="1"/>
</dbReference>
<dbReference type="SUPFAM" id="SSF57716">
    <property type="entry name" value="Glucocorticoid receptor-like (DNA-binding domain)"/>
    <property type="match status" value="1"/>
</dbReference>
<dbReference type="Pfam" id="PF01258">
    <property type="entry name" value="zf-dskA_traR"/>
    <property type="match status" value="1"/>
</dbReference>
<dbReference type="EMBL" id="CADCWL010000001">
    <property type="protein sequence ID" value="CAA9541045.1"/>
    <property type="molecule type" value="Genomic_DNA"/>
</dbReference>
<dbReference type="PANTHER" id="PTHR33823">
    <property type="entry name" value="RNA POLYMERASE-BINDING TRANSCRIPTION FACTOR DKSA-RELATED"/>
    <property type="match status" value="1"/>
</dbReference>
<reference evidence="7" key="1">
    <citation type="submission" date="2020-02" db="EMBL/GenBank/DDBJ databases">
        <authorList>
            <person name="Meier V. D."/>
        </authorList>
    </citation>
    <scope>NUCLEOTIDE SEQUENCE</scope>
    <source>
        <strain evidence="7">AVDCRST_MAG19</strain>
    </source>
</reference>
<dbReference type="GO" id="GO:0008270">
    <property type="term" value="F:zinc ion binding"/>
    <property type="evidence" value="ECO:0007669"/>
    <property type="project" value="UniProtKB-KW"/>
</dbReference>
<keyword evidence="3" id="KW-0862">Zinc</keyword>
<dbReference type="InterPro" id="IPR000962">
    <property type="entry name" value="Znf_DskA_TraR"/>
</dbReference>
<feature type="domain" description="Zinc finger DksA/TraR C4-type" evidence="6">
    <location>
        <begin position="86"/>
        <end position="121"/>
    </location>
</feature>
<gene>
    <name evidence="7" type="ORF">AVDCRST_MAG19-1504</name>
</gene>
<evidence type="ECO:0000256" key="2">
    <source>
        <dbReference type="ARBA" id="ARBA00022771"/>
    </source>
</evidence>
<evidence type="ECO:0000259" key="6">
    <source>
        <dbReference type="Pfam" id="PF01258"/>
    </source>
</evidence>
<dbReference type="InterPro" id="IPR037187">
    <property type="entry name" value="DnaK_N"/>
</dbReference>
<name>A0A6J4U563_9BACT</name>
<evidence type="ECO:0000256" key="3">
    <source>
        <dbReference type="ARBA" id="ARBA00022833"/>
    </source>
</evidence>
<accession>A0A6J4U563</accession>
<dbReference type="Gene3D" id="1.20.120.910">
    <property type="entry name" value="DksA, coiled-coil domain"/>
    <property type="match status" value="1"/>
</dbReference>
<keyword evidence="2" id="KW-0863">Zinc-finger</keyword>
<sequence>MEATKISELRRALEQRQTEIQAEVDRMGDEIRSIGQDQGDEKGSLGNHFAEDGTNVTEAERLSTIGDDLREVLAQIEGAIGRLDDGTYGACQRCGKPINPERLEAFPYVAYDIDCQTILERENALRAGR</sequence>
<proteinExistence type="predicted"/>
<dbReference type="PANTHER" id="PTHR33823:SF4">
    <property type="entry name" value="GENERAL STRESS PROTEIN 16O"/>
    <property type="match status" value="1"/>
</dbReference>